<dbReference type="HOGENOM" id="CLU_048109_0_0_11"/>
<dbReference type="InterPro" id="IPR000182">
    <property type="entry name" value="GNAT_dom"/>
</dbReference>
<dbReference type="STRING" id="1618207.UM93_04595"/>
<dbReference type="EMBL" id="CP011005">
    <property type="protein sequence ID" value="AJT40969.1"/>
    <property type="molecule type" value="Genomic_DNA"/>
</dbReference>
<dbReference type="GO" id="GO:0016747">
    <property type="term" value="F:acyltransferase activity, transferring groups other than amino-acyl groups"/>
    <property type="evidence" value="ECO:0007669"/>
    <property type="project" value="InterPro"/>
</dbReference>
<dbReference type="RefSeq" id="WP_045073963.1">
    <property type="nucleotide sequence ID" value="NZ_CP011005.1"/>
</dbReference>
<proteinExistence type="predicted"/>
<dbReference type="AlphaFoldDB" id="A0A0D4BXB8"/>
<dbReference type="PANTHER" id="PTHR43420">
    <property type="entry name" value="ACETYLTRANSFERASE"/>
    <property type="match status" value="1"/>
</dbReference>
<dbReference type="SUPFAM" id="SSF55729">
    <property type="entry name" value="Acyl-CoA N-acyltransferases (Nat)"/>
    <property type="match status" value="1"/>
</dbReference>
<keyword evidence="1" id="KW-0808">Transferase</keyword>
<evidence type="ECO:0000313" key="5">
    <source>
        <dbReference type="Proteomes" id="UP000061839"/>
    </source>
</evidence>
<evidence type="ECO:0000313" key="4">
    <source>
        <dbReference type="EMBL" id="AJT40969.1"/>
    </source>
</evidence>
<accession>A0A0D4BXB8</accession>
<dbReference type="Gene3D" id="3.40.630.30">
    <property type="match status" value="1"/>
</dbReference>
<organism evidence="4 5">
    <name type="scientific">Psychromicrobium lacuslunae</name>
    <dbReference type="NCBI Taxonomy" id="1618207"/>
    <lineage>
        <taxon>Bacteria</taxon>
        <taxon>Bacillati</taxon>
        <taxon>Actinomycetota</taxon>
        <taxon>Actinomycetes</taxon>
        <taxon>Micrococcales</taxon>
        <taxon>Micrococcaceae</taxon>
        <taxon>Psychromicrobium</taxon>
    </lineage>
</organism>
<feature type="domain" description="N-acetyltransferase" evidence="3">
    <location>
        <begin position="122"/>
        <end position="270"/>
    </location>
</feature>
<sequence length="270" mass="29752">MHDSQLSQQDLWAVNSPGFDLVMHRSWPALEVLEHQGWLLRSARGVTKRANSVLPLKADSTQRQDGAAGVGAGLLSAVQFAEAHYRSLDLPCIFQRRLRTEPAGLTELLRQRGYTDQAATEVMTRPMPADLAERDDFEIEYTVSPSAEWLDFMQPGGEQAQHRRTTLAELFGAGTAIYGSVRRQGQIAAIGRLSIDPQSGWAGLAALATDPAQRGQGMGSELISGLLARGRERGANRVFLQVERSNPAARRLYTRLGFEHSGDYFYSIAE</sequence>
<reference evidence="4 5" key="1">
    <citation type="journal article" date="2015" name="Genome Announc.">
        <title>Complete Genome Sequencing of Protease-Producing Novel Arthrobacter sp. Strain IHBB 11108 Using PacBio Single-Molecule Real-Time Sequencing Technology.</title>
        <authorList>
            <person name="Kiran S."/>
            <person name="Swarnkar M.K."/>
            <person name="Pal M."/>
            <person name="Thakur R."/>
            <person name="Tewari R."/>
            <person name="Singh A.K."/>
            <person name="Gulati A."/>
        </authorList>
    </citation>
    <scope>NUCLEOTIDE SEQUENCE [LARGE SCALE GENOMIC DNA]</scope>
    <source>
        <strain evidence="4 5">IHBB 11108</strain>
    </source>
</reference>
<dbReference type="Pfam" id="PF24553">
    <property type="entry name" value="Rv0428c_C"/>
    <property type="match status" value="1"/>
</dbReference>
<dbReference type="OrthoDB" id="9775595at2"/>
<dbReference type="InterPro" id="IPR056935">
    <property type="entry name" value="Rv0428c-like_C"/>
</dbReference>
<keyword evidence="5" id="KW-1185">Reference proteome</keyword>
<keyword evidence="2" id="KW-0012">Acyltransferase</keyword>
<gene>
    <name evidence="4" type="ORF">UM93_04595</name>
</gene>
<evidence type="ECO:0000256" key="2">
    <source>
        <dbReference type="ARBA" id="ARBA00023315"/>
    </source>
</evidence>
<dbReference type="InterPro" id="IPR016181">
    <property type="entry name" value="Acyl_CoA_acyltransferase"/>
</dbReference>
<name>A0A0D4BXB8_9MICC</name>
<dbReference type="Proteomes" id="UP000061839">
    <property type="component" value="Chromosome"/>
</dbReference>
<dbReference type="KEGG" id="ari:UM93_04595"/>
<protein>
    <recommendedName>
        <fullName evidence="3">N-acetyltransferase domain-containing protein</fullName>
    </recommendedName>
</protein>
<dbReference type="PATRIC" id="fig|1618207.4.peg.934"/>
<dbReference type="CDD" id="cd04301">
    <property type="entry name" value="NAT_SF"/>
    <property type="match status" value="1"/>
</dbReference>
<evidence type="ECO:0000259" key="3">
    <source>
        <dbReference type="PROSITE" id="PS51186"/>
    </source>
</evidence>
<evidence type="ECO:0000256" key="1">
    <source>
        <dbReference type="ARBA" id="ARBA00022679"/>
    </source>
</evidence>
<dbReference type="InterPro" id="IPR050680">
    <property type="entry name" value="YpeA/RimI_acetyltransf"/>
</dbReference>
<dbReference type="PROSITE" id="PS51186">
    <property type="entry name" value="GNAT"/>
    <property type="match status" value="1"/>
</dbReference>
<dbReference type="PANTHER" id="PTHR43420:SF44">
    <property type="entry name" value="ACETYLTRANSFERASE YPEA"/>
    <property type="match status" value="1"/>
</dbReference>